<evidence type="ECO:0000259" key="4">
    <source>
        <dbReference type="PROSITE" id="PS50055"/>
    </source>
</evidence>
<feature type="compositionally biased region" description="Basic and acidic residues" evidence="3">
    <location>
        <begin position="1505"/>
        <end position="1519"/>
    </location>
</feature>
<proteinExistence type="inferred from homology"/>
<evidence type="ECO:0000259" key="6">
    <source>
        <dbReference type="PROSITE" id="PS50206"/>
    </source>
</evidence>
<feature type="region of interest" description="Disordered" evidence="3">
    <location>
        <begin position="1167"/>
        <end position="1288"/>
    </location>
</feature>
<dbReference type="InterPro" id="IPR036873">
    <property type="entry name" value="Rhodanese-like_dom_sf"/>
</dbReference>
<dbReference type="InterPro" id="IPR003595">
    <property type="entry name" value="Tyr_Pase_cat"/>
</dbReference>
<evidence type="ECO:0000313" key="8">
    <source>
        <dbReference type="Proteomes" id="UP000807306"/>
    </source>
</evidence>
<feature type="compositionally biased region" description="Basic residues" evidence="3">
    <location>
        <begin position="1494"/>
        <end position="1504"/>
    </location>
</feature>
<dbReference type="EMBL" id="MU157824">
    <property type="protein sequence ID" value="KAF9535790.1"/>
    <property type="molecule type" value="Genomic_DNA"/>
</dbReference>
<feature type="compositionally biased region" description="Polar residues" evidence="3">
    <location>
        <begin position="706"/>
        <end position="716"/>
    </location>
</feature>
<feature type="compositionally biased region" description="Low complexity" evidence="3">
    <location>
        <begin position="1040"/>
        <end position="1049"/>
    </location>
</feature>
<dbReference type="PROSITE" id="PS50206">
    <property type="entry name" value="RHODANESE_3"/>
    <property type="match status" value="1"/>
</dbReference>
<feature type="compositionally biased region" description="Polar residues" evidence="3">
    <location>
        <begin position="1061"/>
        <end position="1081"/>
    </location>
</feature>
<dbReference type="Gene3D" id="3.90.190.10">
    <property type="entry name" value="Protein tyrosine phosphatase superfamily"/>
    <property type="match status" value="1"/>
</dbReference>
<evidence type="ECO:0000259" key="5">
    <source>
        <dbReference type="PROSITE" id="PS50056"/>
    </source>
</evidence>
<feature type="compositionally biased region" description="Polar residues" evidence="3">
    <location>
        <begin position="1408"/>
        <end position="1422"/>
    </location>
</feature>
<dbReference type="PRINTS" id="PR00700">
    <property type="entry name" value="PRTYPHPHTASE"/>
</dbReference>
<dbReference type="PROSITE" id="PS50055">
    <property type="entry name" value="TYR_PHOSPHATASE_PTP"/>
    <property type="match status" value="1"/>
</dbReference>
<feature type="compositionally biased region" description="Low complexity" evidence="3">
    <location>
        <begin position="1441"/>
        <end position="1460"/>
    </location>
</feature>
<dbReference type="PROSITE" id="PS00383">
    <property type="entry name" value="TYR_PHOSPHATASE_1"/>
    <property type="match status" value="1"/>
</dbReference>
<feature type="compositionally biased region" description="Low complexity" evidence="3">
    <location>
        <begin position="688"/>
        <end position="703"/>
    </location>
</feature>
<feature type="compositionally biased region" description="Basic and acidic residues" evidence="3">
    <location>
        <begin position="884"/>
        <end position="895"/>
    </location>
</feature>
<dbReference type="Gene3D" id="3.40.250.10">
    <property type="entry name" value="Rhodanese-like domain"/>
    <property type="match status" value="1"/>
</dbReference>
<dbReference type="PROSITE" id="PS50056">
    <property type="entry name" value="TYR_PHOSPHATASE_2"/>
    <property type="match status" value="1"/>
</dbReference>
<gene>
    <name evidence="7" type="ORF">CPB83DRAFT_842337</name>
</gene>
<feature type="region of interest" description="Disordered" evidence="3">
    <location>
        <begin position="1405"/>
        <end position="1549"/>
    </location>
</feature>
<dbReference type="PANTHER" id="PTHR19134">
    <property type="entry name" value="RECEPTOR-TYPE TYROSINE-PROTEIN PHOSPHATASE"/>
    <property type="match status" value="1"/>
</dbReference>
<dbReference type="InterPro" id="IPR000387">
    <property type="entry name" value="Tyr_Pase_dom"/>
</dbReference>
<feature type="compositionally biased region" description="Low complexity" evidence="3">
    <location>
        <begin position="1090"/>
        <end position="1102"/>
    </location>
</feature>
<feature type="compositionally biased region" description="Basic and acidic residues" evidence="3">
    <location>
        <begin position="835"/>
        <end position="851"/>
    </location>
</feature>
<feature type="region of interest" description="Disordered" evidence="3">
    <location>
        <begin position="640"/>
        <end position="720"/>
    </location>
</feature>
<feature type="compositionally biased region" description="Basic and acidic residues" evidence="3">
    <location>
        <begin position="908"/>
        <end position="918"/>
    </location>
</feature>
<feature type="region of interest" description="Disordered" evidence="3">
    <location>
        <begin position="817"/>
        <end position="1102"/>
    </location>
</feature>
<dbReference type="Pfam" id="PF00581">
    <property type="entry name" value="Rhodanese"/>
    <property type="match status" value="1"/>
</dbReference>
<dbReference type="OrthoDB" id="6058203at2759"/>
<dbReference type="SMART" id="SM00404">
    <property type="entry name" value="PTPc_motif"/>
    <property type="match status" value="1"/>
</dbReference>
<name>A0A9P6JX85_9AGAR</name>
<accession>A0A9P6JX85</accession>
<feature type="region of interest" description="Disordered" evidence="3">
    <location>
        <begin position="317"/>
        <end position="349"/>
    </location>
</feature>
<evidence type="ECO:0000256" key="2">
    <source>
        <dbReference type="ARBA" id="ARBA00013064"/>
    </source>
</evidence>
<feature type="compositionally biased region" description="Polar residues" evidence="3">
    <location>
        <begin position="1260"/>
        <end position="1270"/>
    </location>
</feature>
<dbReference type="PANTHER" id="PTHR19134:SF561">
    <property type="entry name" value="PROTEIN TYROSINE PHOSPHATASE 36E, ISOFORM A"/>
    <property type="match status" value="1"/>
</dbReference>
<dbReference type="SUPFAM" id="SSF52799">
    <property type="entry name" value="(Phosphotyrosine protein) phosphatases II"/>
    <property type="match status" value="1"/>
</dbReference>
<organism evidence="7 8">
    <name type="scientific">Crepidotus variabilis</name>
    <dbReference type="NCBI Taxonomy" id="179855"/>
    <lineage>
        <taxon>Eukaryota</taxon>
        <taxon>Fungi</taxon>
        <taxon>Dikarya</taxon>
        <taxon>Basidiomycota</taxon>
        <taxon>Agaricomycotina</taxon>
        <taxon>Agaricomycetes</taxon>
        <taxon>Agaricomycetidae</taxon>
        <taxon>Agaricales</taxon>
        <taxon>Agaricineae</taxon>
        <taxon>Crepidotaceae</taxon>
        <taxon>Crepidotus</taxon>
    </lineage>
</organism>
<feature type="domain" description="Tyrosine specific protein phosphatases" evidence="5">
    <location>
        <begin position="734"/>
        <end position="793"/>
    </location>
</feature>
<protein>
    <recommendedName>
        <fullName evidence="2">protein-tyrosine-phosphatase</fullName>
        <ecNumber evidence="2">3.1.3.48</ecNumber>
    </recommendedName>
</protein>
<feature type="compositionally biased region" description="Low complexity" evidence="3">
    <location>
        <begin position="978"/>
        <end position="1019"/>
    </location>
</feature>
<feature type="compositionally biased region" description="Polar residues" evidence="3">
    <location>
        <begin position="323"/>
        <end position="341"/>
    </location>
</feature>
<dbReference type="InterPro" id="IPR000242">
    <property type="entry name" value="PTP_cat"/>
</dbReference>
<feature type="compositionally biased region" description="Polar residues" evidence="3">
    <location>
        <begin position="1212"/>
        <end position="1226"/>
    </location>
</feature>
<evidence type="ECO:0000256" key="1">
    <source>
        <dbReference type="ARBA" id="ARBA00009649"/>
    </source>
</evidence>
<dbReference type="InterPro" id="IPR029021">
    <property type="entry name" value="Prot-tyrosine_phosphatase-like"/>
</dbReference>
<reference evidence="7" key="1">
    <citation type="submission" date="2020-11" db="EMBL/GenBank/DDBJ databases">
        <authorList>
            <consortium name="DOE Joint Genome Institute"/>
            <person name="Ahrendt S."/>
            <person name="Riley R."/>
            <person name="Andreopoulos W."/>
            <person name="Labutti K."/>
            <person name="Pangilinan J."/>
            <person name="Ruiz-Duenas F.J."/>
            <person name="Barrasa J.M."/>
            <person name="Sanchez-Garcia M."/>
            <person name="Camarero S."/>
            <person name="Miyauchi S."/>
            <person name="Serrano A."/>
            <person name="Linde D."/>
            <person name="Babiker R."/>
            <person name="Drula E."/>
            <person name="Ayuso-Fernandez I."/>
            <person name="Pacheco R."/>
            <person name="Padilla G."/>
            <person name="Ferreira P."/>
            <person name="Barriuso J."/>
            <person name="Kellner H."/>
            <person name="Castanera R."/>
            <person name="Alfaro M."/>
            <person name="Ramirez L."/>
            <person name="Pisabarro A.G."/>
            <person name="Kuo A."/>
            <person name="Tritt A."/>
            <person name="Lipzen A."/>
            <person name="He G."/>
            <person name="Yan M."/>
            <person name="Ng V."/>
            <person name="Cullen D."/>
            <person name="Martin F."/>
            <person name="Rosso M.-N."/>
            <person name="Henrissat B."/>
            <person name="Hibbett D."/>
            <person name="Martinez A.T."/>
            <person name="Grigoriev I.V."/>
        </authorList>
    </citation>
    <scope>NUCLEOTIDE SEQUENCE</scope>
    <source>
        <strain evidence="7">CBS 506.95</strain>
    </source>
</reference>
<dbReference type="Proteomes" id="UP000807306">
    <property type="component" value="Unassembled WGS sequence"/>
</dbReference>
<dbReference type="SUPFAM" id="SSF52821">
    <property type="entry name" value="Rhodanese/Cell cycle control phosphatase"/>
    <property type="match status" value="1"/>
</dbReference>
<dbReference type="EC" id="3.1.3.48" evidence="2"/>
<comment type="similarity">
    <text evidence="1">Belongs to the protein-tyrosine phosphatase family. Non-receptor class subfamily.</text>
</comment>
<dbReference type="GO" id="GO:0004725">
    <property type="term" value="F:protein tyrosine phosphatase activity"/>
    <property type="evidence" value="ECO:0007669"/>
    <property type="project" value="UniProtKB-EC"/>
</dbReference>
<feature type="domain" description="Tyrosine-protein phosphatase" evidence="4">
    <location>
        <begin position="405"/>
        <end position="768"/>
    </location>
</feature>
<dbReference type="Pfam" id="PF00102">
    <property type="entry name" value="Y_phosphatase"/>
    <property type="match status" value="2"/>
</dbReference>
<feature type="region of interest" description="Disordered" evidence="3">
    <location>
        <begin position="513"/>
        <end position="566"/>
    </location>
</feature>
<feature type="compositionally biased region" description="Low complexity" evidence="3">
    <location>
        <begin position="543"/>
        <end position="558"/>
    </location>
</feature>
<evidence type="ECO:0000313" key="7">
    <source>
        <dbReference type="EMBL" id="KAF9535790.1"/>
    </source>
</evidence>
<keyword evidence="8" id="KW-1185">Reference proteome</keyword>
<comment type="caution">
    <text evidence="7">The sequence shown here is derived from an EMBL/GenBank/DDBJ whole genome shotgun (WGS) entry which is preliminary data.</text>
</comment>
<feature type="domain" description="Rhodanese" evidence="6">
    <location>
        <begin position="86"/>
        <end position="202"/>
    </location>
</feature>
<dbReference type="InterPro" id="IPR001763">
    <property type="entry name" value="Rhodanese-like_dom"/>
</dbReference>
<dbReference type="InterPro" id="IPR050348">
    <property type="entry name" value="Protein-Tyr_Phosphatase"/>
</dbReference>
<feature type="compositionally biased region" description="Gly residues" evidence="3">
    <location>
        <begin position="1426"/>
        <end position="1440"/>
    </location>
</feature>
<dbReference type="InterPro" id="IPR016130">
    <property type="entry name" value="Tyr_Pase_AS"/>
</dbReference>
<feature type="compositionally biased region" description="Low complexity" evidence="3">
    <location>
        <begin position="1243"/>
        <end position="1255"/>
    </location>
</feature>
<evidence type="ECO:0000256" key="3">
    <source>
        <dbReference type="SAM" id="MobiDB-lite"/>
    </source>
</evidence>
<dbReference type="SMART" id="SM00194">
    <property type="entry name" value="PTPc"/>
    <property type="match status" value="1"/>
</dbReference>
<feature type="compositionally biased region" description="Polar residues" evidence="3">
    <location>
        <begin position="1167"/>
        <end position="1176"/>
    </location>
</feature>
<sequence length="1549" mass="166148">MDFFSAAGDPTTVAVSLSNDSETTFAQAIANRFGHSADILTTRLTPTTTHPVTSPDSPMANMSISPNHSSPVFIAVPPTDLDSWLHDTHTLIVDIRPHAAHSSARIPKAISLCVPSTLLKRPLFSLQKLSAMLPSASARNRFSTWRTASRIIVYDADSTSIGDSSNINGLLKKFKSDGFEGDLAWLKGGFQSVWKERRELVDTNPPTPEADGDEDDAVEHVLRPNSVLRTRHLPMAAFSLSSTTISLTGKKQLPTEVQPMTTTGSNNASNPFFDAIRQNTELTHGITDRIPLTLPRRVRSRIHELPFPWLQDIARRAAKTPHRPSTNAMHMDDTTSSSESDAQPDEGSIDEGKEALAMQFYKIELAEQRRLMGVMEHHSRESGVVANQEVPFPFSITAGVEKGAKNRYRHIWPFEHARVRLHQSKGSTDTDDYINASYVQPLGTNRRYIATQGPLPATFTDFWTLVWQQNVHVIVMLTREVEGAMVKCGSYWTDAEFGPLRLKLVGTEGLAPTDLEDEEGAGGGGRGNGPRTAHPGFFGDVDNSNSNLNISTTTSGAKSSKKFPLSANPHLHSYRSRQSHMAPRSSTVKRTFELSHVGYPAAPPRRIVHLQYLEWPDMNVPDDARGVLGLVWRVEDAVRETGGGRGRGNTILPKGGLGGEVPPPVPSLPIGVGPAPIKRKLSPAEQGTTKASPSTSRSSITPSQVPPQTNSTSESRASLDELDSQTGVVKYALKGTNPPPVLLHCSAGVGRTGGFIAVDAILDGVRREVREGFGRKRRKEGKEKVVEADAMDVDPKEEGDEKRVRTMPVVITSGLTRGVSERSQLETDPGSDDVGEGKWDREGVTPRERRGAGAIVHVPAISVSLEGESPGGDQGQAEAEGDDDRMQVDKVDKKNLKQNNKEAVGLEDEQHLRDHTSNTREAGTMRWAENVRDEMGGGFGGMQTQSPGQGQGQGQGQTQAAAGSKSYGHGPGTSTSNPSGASTTTISTTGSSFVGSSSSLGTSVSPSPSVSSSSCSPPSRKNDENTGVNDSFDPFVGRNQHPLSQQQQHPHPHHEPHKQQTWPIQPTGAVQSLSQLAQGPQSAPVPIPAQAPSVASTSTASPTPGDLFHAVLQQQVLAEQRRMRTISAPFSDMSGPSGSSGSSGSVGFRKGMGGFKLKLPMPTPSIGNIQTQTPSTYLGYPGSLPTQSHMAMRTSVGSPPQGVMSSEGEAPSRSQSPSDETSSSNAGVAPPPPPRRVQAKTRLQLQQPPMLLQPQPQVPIGSTISGQSDTGYAIAGGSAREASEKSYDYKEPRPLHQVYTPPPLTTFSDPILEVLQDIREQRMSLCQSLRQYVFVHAAIIEGSLMVLDEEKEIAEGLGPRNVLRHTYEKQHRERQQQQQELDVGYEPGMGQGVYGYWPPDSAMGLPDSASTIPPASSRSVTSYGAGAAGGGGSGSGGNGGRSSPTHSSSGRSSRSRSTSRSSRRHAPYAGASNPKRPSSPTELLKEDKEGALLHAKRPSIKRKQRSGEESGLTKEEVARYHPVPVRVNSGALSMGGVSAPSEASGREVV</sequence>